<keyword evidence="3 4" id="KW-0732">Signal</keyword>
<dbReference type="GO" id="GO:0042956">
    <property type="term" value="P:maltodextrin transmembrane transport"/>
    <property type="evidence" value="ECO:0007669"/>
    <property type="project" value="TreeGrafter"/>
</dbReference>
<protein>
    <submittedName>
        <fullName evidence="5">Carbohydrate ABC transporter substrate-binding protein, CUT1 family</fullName>
    </submittedName>
</protein>
<dbReference type="OrthoDB" id="9795467at2"/>
<evidence type="ECO:0000256" key="3">
    <source>
        <dbReference type="ARBA" id="ARBA00022729"/>
    </source>
</evidence>
<evidence type="ECO:0000313" key="6">
    <source>
        <dbReference type="Proteomes" id="UP000199651"/>
    </source>
</evidence>
<reference evidence="6" key="1">
    <citation type="submission" date="2016-10" db="EMBL/GenBank/DDBJ databases">
        <authorList>
            <person name="Varghese N."/>
            <person name="Submissions S."/>
        </authorList>
    </citation>
    <scope>NUCLEOTIDE SEQUENCE [LARGE SCALE GENOMIC DNA]</scope>
    <source>
        <strain evidence="6">IBRC-M 10655</strain>
    </source>
</reference>
<keyword evidence="2" id="KW-0813">Transport</keyword>
<dbReference type="GO" id="GO:1901982">
    <property type="term" value="F:maltose binding"/>
    <property type="evidence" value="ECO:0007669"/>
    <property type="project" value="TreeGrafter"/>
</dbReference>
<evidence type="ECO:0000256" key="1">
    <source>
        <dbReference type="ARBA" id="ARBA00008520"/>
    </source>
</evidence>
<evidence type="ECO:0000313" key="5">
    <source>
        <dbReference type="EMBL" id="SDP80296.1"/>
    </source>
</evidence>
<dbReference type="PANTHER" id="PTHR30061">
    <property type="entry name" value="MALTOSE-BINDING PERIPLASMIC PROTEIN"/>
    <property type="match status" value="1"/>
</dbReference>
<feature type="signal peptide" evidence="4">
    <location>
        <begin position="1"/>
        <end position="20"/>
    </location>
</feature>
<dbReference type="EMBL" id="FNJB01000015">
    <property type="protein sequence ID" value="SDP80296.1"/>
    <property type="molecule type" value="Genomic_DNA"/>
</dbReference>
<keyword evidence="6" id="KW-1185">Reference proteome</keyword>
<dbReference type="AlphaFoldDB" id="A0A1H0VQC6"/>
<dbReference type="RefSeq" id="WP_091383197.1">
    <property type="nucleotide sequence ID" value="NZ_FNDV01000004.1"/>
</dbReference>
<evidence type="ECO:0000256" key="2">
    <source>
        <dbReference type="ARBA" id="ARBA00022448"/>
    </source>
</evidence>
<proteinExistence type="inferred from homology"/>
<dbReference type="GO" id="GO:0055052">
    <property type="term" value="C:ATP-binding cassette (ABC) transporter complex, substrate-binding subunit-containing"/>
    <property type="evidence" value="ECO:0007669"/>
    <property type="project" value="TreeGrafter"/>
</dbReference>
<dbReference type="InterPro" id="IPR006059">
    <property type="entry name" value="SBP"/>
</dbReference>
<dbReference type="SUPFAM" id="SSF53850">
    <property type="entry name" value="Periplasmic binding protein-like II"/>
    <property type="match status" value="1"/>
</dbReference>
<dbReference type="Pfam" id="PF01547">
    <property type="entry name" value="SBP_bac_1"/>
    <property type="match status" value="1"/>
</dbReference>
<dbReference type="PROSITE" id="PS51257">
    <property type="entry name" value="PROKAR_LIPOPROTEIN"/>
    <property type="match status" value="1"/>
</dbReference>
<organism evidence="5 6">
    <name type="scientific">Actinokineospora alba</name>
    <dbReference type="NCBI Taxonomy" id="504798"/>
    <lineage>
        <taxon>Bacteria</taxon>
        <taxon>Bacillati</taxon>
        <taxon>Actinomycetota</taxon>
        <taxon>Actinomycetes</taxon>
        <taxon>Pseudonocardiales</taxon>
        <taxon>Pseudonocardiaceae</taxon>
        <taxon>Actinokineospora</taxon>
    </lineage>
</organism>
<comment type="similarity">
    <text evidence="1">Belongs to the bacterial solute-binding protein 1 family.</text>
</comment>
<dbReference type="GO" id="GO:0015768">
    <property type="term" value="P:maltose transport"/>
    <property type="evidence" value="ECO:0007669"/>
    <property type="project" value="TreeGrafter"/>
</dbReference>
<name>A0A1H0VQC6_9PSEU</name>
<feature type="chain" id="PRO_5039178375" evidence="4">
    <location>
        <begin position="21"/>
        <end position="438"/>
    </location>
</feature>
<dbReference type="PANTHER" id="PTHR30061:SF50">
    <property type="entry name" value="MALTOSE_MALTODEXTRIN-BINDING PERIPLASMIC PROTEIN"/>
    <property type="match status" value="1"/>
</dbReference>
<dbReference type="STRING" id="504798.SAMN05421871_104357"/>
<dbReference type="Gene3D" id="3.40.190.10">
    <property type="entry name" value="Periplasmic binding protein-like II"/>
    <property type="match status" value="2"/>
</dbReference>
<gene>
    <name evidence="5" type="ORF">SAMN05192558_1156</name>
</gene>
<accession>A0A1H0VQC6</accession>
<evidence type="ECO:0000256" key="4">
    <source>
        <dbReference type="SAM" id="SignalP"/>
    </source>
</evidence>
<dbReference type="Proteomes" id="UP000199651">
    <property type="component" value="Unassembled WGS sequence"/>
</dbReference>
<dbReference type="CDD" id="cd14748">
    <property type="entry name" value="PBP2_UgpB"/>
    <property type="match status" value="1"/>
</dbReference>
<sequence length="438" mass="47665">MKTRSLLAAATALLITTACTPGGSTDTAVAPAGQDVSGTVEFWHFFTGREAKSIEDAVAAFKATHPKIEVKITAGQDDTKMLQAISAGKGPDVGLSYSTDIVGKFCASAAWRDLKPYVERDKVDLGQFPDTVRSYTEYRGKRCAMPFLADVYGLYFNKKLLADAGYTTPPKTMAELADMAKKLTKRAPDGTIEVAGFVPLLNFYENVPSHMAPVWNAQWLTAEEKSAIGGDAQWQEMLKWHKDLVDWFGHDNLTKFTSGLGDEWSADNAFQQGKVAIAVDGEYRVAFLREQAPNVEFGTAPLPVPDGQQERYGAGYVTGNIAGISANAKNPEAAWELVRYLTTNTDSIVSLSNAIKNVPSTRDALKSDKLEADPHFKTFLDIFAHPKTATTPPNASGPKYVELTQEFVNAYLGGSHPDLKQGLADLDTRINQALELGR</sequence>